<evidence type="ECO:0000313" key="3">
    <source>
        <dbReference type="Proteomes" id="UP000663868"/>
    </source>
</evidence>
<name>A0A818NPN8_9BILA</name>
<sequence length="99" mass="11421">MPRNEISDITKERILQFLQKGYSQFRIVNILKRDGISIAQSSVSRINRSIDRQKKSKSKIKICRRKPSETTSNINKVIAKTDVEDPPTQNTANHEKLLK</sequence>
<dbReference type="EMBL" id="CAJOBB010000203">
    <property type="protein sequence ID" value="CAF3608657.1"/>
    <property type="molecule type" value="Genomic_DNA"/>
</dbReference>
<evidence type="ECO:0000256" key="1">
    <source>
        <dbReference type="SAM" id="MobiDB-lite"/>
    </source>
</evidence>
<organism evidence="2 3">
    <name type="scientific">Adineta steineri</name>
    <dbReference type="NCBI Taxonomy" id="433720"/>
    <lineage>
        <taxon>Eukaryota</taxon>
        <taxon>Metazoa</taxon>
        <taxon>Spiralia</taxon>
        <taxon>Gnathifera</taxon>
        <taxon>Rotifera</taxon>
        <taxon>Eurotatoria</taxon>
        <taxon>Bdelloidea</taxon>
        <taxon>Adinetida</taxon>
        <taxon>Adinetidae</taxon>
        <taxon>Adineta</taxon>
    </lineage>
</organism>
<reference evidence="2" key="1">
    <citation type="submission" date="2021-02" db="EMBL/GenBank/DDBJ databases">
        <authorList>
            <person name="Nowell W R."/>
        </authorList>
    </citation>
    <scope>NUCLEOTIDE SEQUENCE</scope>
</reference>
<dbReference type="AlphaFoldDB" id="A0A818NPN8"/>
<gene>
    <name evidence="2" type="ORF">KXQ929_LOCUS5521</name>
</gene>
<comment type="caution">
    <text evidence="2">The sequence shown here is derived from an EMBL/GenBank/DDBJ whole genome shotgun (WGS) entry which is preliminary data.</text>
</comment>
<protein>
    <submittedName>
        <fullName evidence="2">Uncharacterized protein</fullName>
    </submittedName>
</protein>
<accession>A0A818NPN8</accession>
<feature type="region of interest" description="Disordered" evidence="1">
    <location>
        <begin position="79"/>
        <end position="99"/>
    </location>
</feature>
<evidence type="ECO:0000313" key="2">
    <source>
        <dbReference type="EMBL" id="CAF3608657.1"/>
    </source>
</evidence>
<dbReference type="Proteomes" id="UP000663868">
    <property type="component" value="Unassembled WGS sequence"/>
</dbReference>
<proteinExistence type="predicted"/>